<dbReference type="Gene3D" id="3.30.1360.70">
    <property type="entry name" value="Arginyl tRNA synthetase N-terminal domain"/>
    <property type="match status" value="1"/>
</dbReference>
<dbReference type="FunFam" id="1.10.730.10:FF:000008">
    <property type="entry name" value="Arginine--tRNA ligase"/>
    <property type="match status" value="1"/>
</dbReference>
<dbReference type="Proteomes" id="UP000247781">
    <property type="component" value="Unassembled WGS sequence"/>
</dbReference>
<keyword evidence="7 11" id="KW-0067">ATP-binding</keyword>
<dbReference type="HAMAP" id="MF_00123">
    <property type="entry name" value="Arg_tRNA_synth"/>
    <property type="match status" value="1"/>
</dbReference>
<evidence type="ECO:0000313" key="15">
    <source>
        <dbReference type="EMBL" id="PXX08010.1"/>
    </source>
</evidence>
<dbReference type="GO" id="GO:0004814">
    <property type="term" value="F:arginine-tRNA ligase activity"/>
    <property type="evidence" value="ECO:0007669"/>
    <property type="project" value="UniProtKB-UniRule"/>
</dbReference>
<dbReference type="SMART" id="SM01016">
    <property type="entry name" value="Arg_tRNA_synt_N"/>
    <property type="match status" value="1"/>
</dbReference>
<keyword evidence="6 11" id="KW-0547">Nucleotide-binding</keyword>
<evidence type="ECO:0000256" key="10">
    <source>
        <dbReference type="ARBA" id="ARBA00049339"/>
    </source>
</evidence>
<comment type="catalytic activity">
    <reaction evidence="10 11">
        <text>tRNA(Arg) + L-arginine + ATP = L-arginyl-tRNA(Arg) + AMP + diphosphate</text>
        <dbReference type="Rhea" id="RHEA:20301"/>
        <dbReference type="Rhea" id="RHEA-COMP:9658"/>
        <dbReference type="Rhea" id="RHEA-COMP:9673"/>
        <dbReference type="ChEBI" id="CHEBI:30616"/>
        <dbReference type="ChEBI" id="CHEBI:32682"/>
        <dbReference type="ChEBI" id="CHEBI:33019"/>
        <dbReference type="ChEBI" id="CHEBI:78442"/>
        <dbReference type="ChEBI" id="CHEBI:78513"/>
        <dbReference type="ChEBI" id="CHEBI:456215"/>
        <dbReference type="EC" id="6.1.1.19"/>
    </reaction>
</comment>
<evidence type="ECO:0000256" key="2">
    <source>
        <dbReference type="ARBA" id="ARBA00005594"/>
    </source>
</evidence>
<dbReference type="FunFam" id="3.40.50.620:FF:000062">
    <property type="entry name" value="Arginine--tRNA ligase"/>
    <property type="match status" value="1"/>
</dbReference>
<dbReference type="InterPro" id="IPR001278">
    <property type="entry name" value="Arg-tRNA-ligase"/>
</dbReference>
<evidence type="ECO:0000256" key="6">
    <source>
        <dbReference type="ARBA" id="ARBA00022741"/>
    </source>
</evidence>
<evidence type="ECO:0000256" key="8">
    <source>
        <dbReference type="ARBA" id="ARBA00022917"/>
    </source>
</evidence>
<dbReference type="FunFam" id="3.30.1360.70:FF:000003">
    <property type="entry name" value="Arginine--tRNA ligase"/>
    <property type="match status" value="1"/>
</dbReference>
<dbReference type="EMBL" id="QJJU01000009">
    <property type="protein sequence ID" value="PXX08010.1"/>
    <property type="molecule type" value="Genomic_DNA"/>
</dbReference>
<dbReference type="EC" id="6.1.1.19" evidence="11"/>
<gene>
    <name evidence="11" type="primary">argS</name>
    <name evidence="15" type="ORF">C8E89_10925</name>
</gene>
<dbReference type="RefSeq" id="WP_110316805.1">
    <property type="nucleotide sequence ID" value="NZ_QJJU01000009.1"/>
</dbReference>
<keyword evidence="5 11" id="KW-0436">Ligase</keyword>
<evidence type="ECO:0000256" key="5">
    <source>
        <dbReference type="ARBA" id="ARBA00022598"/>
    </source>
</evidence>
<dbReference type="InterPro" id="IPR001412">
    <property type="entry name" value="aa-tRNA-synth_I_CS"/>
</dbReference>
<comment type="caution">
    <text evidence="15">The sequence shown here is derived from an EMBL/GenBank/DDBJ whole genome shotgun (WGS) entry which is preliminary data.</text>
</comment>
<dbReference type="InterPro" id="IPR036695">
    <property type="entry name" value="Arg-tRNA-synth_N_sf"/>
</dbReference>
<dbReference type="GO" id="GO:0006420">
    <property type="term" value="P:arginyl-tRNA aminoacylation"/>
    <property type="evidence" value="ECO:0007669"/>
    <property type="project" value="UniProtKB-UniRule"/>
</dbReference>
<dbReference type="SMART" id="SM00836">
    <property type="entry name" value="DALR_1"/>
    <property type="match status" value="1"/>
</dbReference>
<sequence length="550" mass="59553">MTPADLAELLKSTAAAVLAEHGLDASALPATVTVERPRNPEHGDYATNIALQLGKKVGANPRELAGWLADALANQDGIASADVAGPGFVNLRIEASAQGVIINNVINAGPNYGDSQELKGENVNLEFVSANPTGPIHIGGTRWAAVGDALGRLLATQGARVVREYYFNDHGAQIDRFSNSLIAAAKGEPTPDDGYAGDYIKDIAAQVLAKEPDALSLPDDEMRETFRAIGVDLMFTHIKQSLHDFGTDFDVYTHEDSMHTSGRVEQAIAKLREAGKVYEKDGAVWLRTTDFGDDKDRVVIKSDGQPAYVAADIAYYLDKRERGFDLCIYMLGADHHGYIARLKAIASALGEDPATVEVLIGQMVNLVRDGQPVRMSKRAGTVITLDDLVEAIGVDAARYSLIRSSVDSPIDIDLALWSSASNENPVYYVQYAHARLSALARNAAELGLIPSTEHLELLTHEKEGTLIRNVGEFPRVLKTAAALREPHRVARYLEDLAGDYHRFYDSCRVLPQGDEAPNELHTARLALCQATRQVIANGLAILGVTAPERM</sequence>
<evidence type="ECO:0000256" key="1">
    <source>
        <dbReference type="ARBA" id="ARBA00004496"/>
    </source>
</evidence>
<comment type="subunit">
    <text evidence="3 11">Monomer.</text>
</comment>
<evidence type="ECO:0000259" key="14">
    <source>
        <dbReference type="SMART" id="SM01016"/>
    </source>
</evidence>
<dbReference type="OrthoDB" id="9803211at2"/>
<evidence type="ECO:0000256" key="3">
    <source>
        <dbReference type="ARBA" id="ARBA00011245"/>
    </source>
</evidence>
<evidence type="ECO:0000256" key="4">
    <source>
        <dbReference type="ARBA" id="ARBA00022490"/>
    </source>
</evidence>
<comment type="subcellular location">
    <subcellularLocation>
        <location evidence="1 11">Cytoplasm</location>
    </subcellularLocation>
</comment>
<dbReference type="CDD" id="cd07956">
    <property type="entry name" value="Anticodon_Ia_Arg"/>
    <property type="match status" value="1"/>
</dbReference>
<dbReference type="InterPro" id="IPR035684">
    <property type="entry name" value="ArgRS_core"/>
</dbReference>
<dbReference type="InterPro" id="IPR005148">
    <property type="entry name" value="Arg-tRNA-synth_N"/>
</dbReference>
<keyword evidence="8 11" id="KW-0648">Protein biosynthesis</keyword>
<dbReference type="InterPro" id="IPR008909">
    <property type="entry name" value="DALR_anticod-bd"/>
</dbReference>
<keyword evidence="4 11" id="KW-0963">Cytoplasm</keyword>
<dbReference type="InterPro" id="IPR014729">
    <property type="entry name" value="Rossmann-like_a/b/a_fold"/>
</dbReference>
<feature type="domain" description="DALR anticodon binding" evidence="13">
    <location>
        <begin position="429"/>
        <end position="550"/>
    </location>
</feature>
<name>A0A318HKD0_9MYCO</name>
<dbReference type="PROSITE" id="PS00178">
    <property type="entry name" value="AA_TRNA_LIGASE_I"/>
    <property type="match status" value="1"/>
</dbReference>
<dbReference type="GO" id="GO:0005737">
    <property type="term" value="C:cytoplasm"/>
    <property type="evidence" value="ECO:0007669"/>
    <property type="project" value="UniProtKB-SubCell"/>
</dbReference>
<dbReference type="GO" id="GO:0005524">
    <property type="term" value="F:ATP binding"/>
    <property type="evidence" value="ECO:0007669"/>
    <property type="project" value="UniProtKB-UniRule"/>
</dbReference>
<dbReference type="SUPFAM" id="SSF55190">
    <property type="entry name" value="Arginyl-tRNA synthetase (ArgRS), N-terminal 'additional' domain"/>
    <property type="match status" value="1"/>
</dbReference>
<keyword evidence="16" id="KW-1185">Reference proteome</keyword>
<organism evidence="15 16">
    <name type="scientific">Mycolicibacterium moriokaense</name>
    <dbReference type="NCBI Taxonomy" id="39691"/>
    <lineage>
        <taxon>Bacteria</taxon>
        <taxon>Bacillati</taxon>
        <taxon>Actinomycetota</taxon>
        <taxon>Actinomycetes</taxon>
        <taxon>Mycobacteriales</taxon>
        <taxon>Mycobacteriaceae</taxon>
        <taxon>Mycolicibacterium</taxon>
    </lineage>
</organism>
<dbReference type="PANTHER" id="PTHR11956">
    <property type="entry name" value="ARGINYL-TRNA SYNTHETASE"/>
    <property type="match status" value="1"/>
</dbReference>
<keyword evidence="9 11" id="KW-0030">Aminoacyl-tRNA synthetase</keyword>
<accession>A0A318HKD0</accession>
<feature type="short sequence motif" description="'HIGH' region" evidence="11">
    <location>
        <begin position="130"/>
        <end position="140"/>
    </location>
</feature>
<dbReference type="Gene3D" id="1.10.730.10">
    <property type="entry name" value="Isoleucyl-tRNA Synthetase, Domain 1"/>
    <property type="match status" value="1"/>
</dbReference>
<dbReference type="PANTHER" id="PTHR11956:SF5">
    <property type="entry name" value="ARGININE--TRNA LIGASE, CYTOPLASMIC"/>
    <property type="match status" value="1"/>
</dbReference>
<feature type="domain" description="Arginyl tRNA synthetase N-terminal" evidence="14">
    <location>
        <begin position="4"/>
        <end position="93"/>
    </location>
</feature>
<reference evidence="15 16" key="2">
    <citation type="submission" date="2018-06" db="EMBL/GenBank/DDBJ databases">
        <title>Sequencing of bacterial isolates from soil warming experiment in Harvard Forest, Massachusetts, USA.</title>
        <authorList>
            <person name="Deangelis K.PhD."/>
        </authorList>
    </citation>
    <scope>NUCLEOTIDE SEQUENCE [LARGE SCALE GENOMIC DNA]</scope>
    <source>
        <strain evidence="15 16">GAS496</strain>
    </source>
</reference>
<evidence type="ECO:0000256" key="12">
    <source>
        <dbReference type="RuleBase" id="RU363038"/>
    </source>
</evidence>
<dbReference type="Pfam" id="PF03485">
    <property type="entry name" value="Arg_tRNA_synt_N"/>
    <property type="match status" value="1"/>
</dbReference>
<evidence type="ECO:0000256" key="9">
    <source>
        <dbReference type="ARBA" id="ARBA00023146"/>
    </source>
</evidence>
<dbReference type="InterPro" id="IPR009080">
    <property type="entry name" value="tRNAsynth_Ia_anticodon-bd"/>
</dbReference>
<dbReference type="PRINTS" id="PR01038">
    <property type="entry name" value="TRNASYNTHARG"/>
</dbReference>
<evidence type="ECO:0000259" key="13">
    <source>
        <dbReference type="SMART" id="SM00836"/>
    </source>
</evidence>
<dbReference type="NCBIfam" id="TIGR00456">
    <property type="entry name" value="argS"/>
    <property type="match status" value="1"/>
</dbReference>
<proteinExistence type="inferred from homology"/>
<evidence type="ECO:0000313" key="16">
    <source>
        <dbReference type="Proteomes" id="UP000247781"/>
    </source>
</evidence>
<evidence type="ECO:0000256" key="11">
    <source>
        <dbReference type="HAMAP-Rule" id="MF_00123"/>
    </source>
</evidence>
<dbReference type="Pfam" id="PF05746">
    <property type="entry name" value="DALR_1"/>
    <property type="match status" value="1"/>
</dbReference>
<dbReference type="Gene3D" id="3.40.50.620">
    <property type="entry name" value="HUPs"/>
    <property type="match status" value="1"/>
</dbReference>
<dbReference type="CDD" id="cd00671">
    <property type="entry name" value="ArgRS_core"/>
    <property type="match status" value="1"/>
</dbReference>
<reference evidence="16" key="1">
    <citation type="submission" date="2018-05" db="EMBL/GenBank/DDBJ databases">
        <authorList>
            <person name="Deangelis K."/>
            <person name="Huntemann M."/>
            <person name="Clum A."/>
            <person name="Pillay M."/>
            <person name="Palaniappan K."/>
            <person name="Varghese N."/>
            <person name="Mikhailova N."/>
            <person name="Stamatis D."/>
            <person name="Reddy T."/>
            <person name="Daum C."/>
            <person name="Shapiro N."/>
            <person name="Ivanova N."/>
            <person name="Kyrpides N."/>
            <person name="Woyke T."/>
        </authorList>
    </citation>
    <scope>NUCLEOTIDE SEQUENCE [LARGE SCALE GENOMIC DNA]</scope>
    <source>
        <strain evidence="16">GAS496</strain>
    </source>
</reference>
<dbReference type="SUPFAM" id="SSF52374">
    <property type="entry name" value="Nucleotidylyl transferase"/>
    <property type="match status" value="1"/>
</dbReference>
<evidence type="ECO:0000256" key="7">
    <source>
        <dbReference type="ARBA" id="ARBA00022840"/>
    </source>
</evidence>
<dbReference type="Pfam" id="PF00750">
    <property type="entry name" value="tRNA-synt_1d"/>
    <property type="match status" value="1"/>
</dbReference>
<comment type="similarity">
    <text evidence="2 11 12">Belongs to the class-I aminoacyl-tRNA synthetase family.</text>
</comment>
<dbReference type="SUPFAM" id="SSF47323">
    <property type="entry name" value="Anticodon-binding domain of a subclass of class I aminoacyl-tRNA synthetases"/>
    <property type="match status" value="1"/>
</dbReference>
<protein>
    <recommendedName>
        <fullName evidence="11">Arginine--tRNA ligase</fullName>
        <ecNumber evidence="11">6.1.1.19</ecNumber>
    </recommendedName>
    <alternativeName>
        <fullName evidence="11">Arginyl-tRNA synthetase</fullName>
        <shortName evidence="11">ArgRS</shortName>
    </alternativeName>
</protein>
<dbReference type="AlphaFoldDB" id="A0A318HKD0"/>